<dbReference type="OrthoDB" id="435881at2759"/>
<proteinExistence type="inferred from homology"/>
<dbReference type="GO" id="GO:0005737">
    <property type="term" value="C:cytoplasm"/>
    <property type="evidence" value="ECO:0007669"/>
    <property type="project" value="TreeGrafter"/>
</dbReference>
<evidence type="ECO:0000256" key="3">
    <source>
        <dbReference type="ARBA" id="ARBA00022630"/>
    </source>
</evidence>
<dbReference type="Pfam" id="PF03441">
    <property type="entry name" value="FAD_binding_7"/>
    <property type="match status" value="1"/>
</dbReference>
<evidence type="ECO:0000313" key="6">
    <source>
        <dbReference type="Proteomes" id="UP001152795"/>
    </source>
</evidence>
<dbReference type="GO" id="GO:0043153">
    <property type="term" value="P:entrainment of circadian clock by photoperiod"/>
    <property type="evidence" value="ECO:0007669"/>
    <property type="project" value="TreeGrafter"/>
</dbReference>
<dbReference type="PANTHER" id="PTHR11455:SF30">
    <property type="entry name" value="CRYPTOCHROME-1"/>
    <property type="match status" value="1"/>
</dbReference>
<evidence type="ECO:0000256" key="1">
    <source>
        <dbReference type="ARBA" id="ARBA00001974"/>
    </source>
</evidence>
<dbReference type="GO" id="GO:0071949">
    <property type="term" value="F:FAD binding"/>
    <property type="evidence" value="ECO:0007669"/>
    <property type="project" value="TreeGrafter"/>
</dbReference>
<protein>
    <submittedName>
        <fullName evidence="5">Cryptochrome-1-like isoform X1</fullName>
    </submittedName>
</protein>
<gene>
    <name evidence="5" type="ORF">PACLA_8A061178</name>
</gene>
<evidence type="ECO:0000313" key="5">
    <source>
        <dbReference type="EMBL" id="CAB4012092.1"/>
    </source>
</evidence>
<sequence length="126" mass="14896">MQNRRERQLETFFEEYCLDAERSINSGSWLCASGSSFFNHNFVSYCPVEEAKRLDGHGTLIRKYVPALRDFPEKYIHEPWTAPYDIQEKANCTIGADYPDRMLDHIEAKQRCVEKLRKFHKELVHP</sequence>
<dbReference type="Gene3D" id="1.10.579.10">
    <property type="entry name" value="DNA Cyclobutane Dipyrimidine Photolyase, subunit A, domain 3"/>
    <property type="match status" value="1"/>
</dbReference>
<comment type="similarity">
    <text evidence="2">Belongs to the DNA photolyase class-1 family.</text>
</comment>
<name>A0A6S7J3R9_PARCT</name>
<dbReference type="GO" id="GO:0045892">
    <property type="term" value="P:negative regulation of DNA-templated transcription"/>
    <property type="evidence" value="ECO:0007669"/>
    <property type="project" value="TreeGrafter"/>
</dbReference>
<evidence type="ECO:0000256" key="2">
    <source>
        <dbReference type="ARBA" id="ARBA00005862"/>
    </source>
</evidence>
<dbReference type="SUPFAM" id="SSF48173">
    <property type="entry name" value="Cryptochrome/photolyase FAD-binding domain"/>
    <property type="match status" value="1"/>
</dbReference>
<dbReference type="EMBL" id="CACRXK020007377">
    <property type="protein sequence ID" value="CAB4012092.1"/>
    <property type="molecule type" value="Genomic_DNA"/>
</dbReference>
<keyword evidence="3" id="KW-0285">Flavoprotein</keyword>
<accession>A0A6S7J3R9</accession>
<dbReference type="GO" id="GO:0005634">
    <property type="term" value="C:nucleus"/>
    <property type="evidence" value="ECO:0007669"/>
    <property type="project" value="TreeGrafter"/>
</dbReference>
<dbReference type="AlphaFoldDB" id="A0A6S7J3R9"/>
<reference evidence="5" key="1">
    <citation type="submission" date="2020-04" db="EMBL/GenBank/DDBJ databases">
        <authorList>
            <person name="Alioto T."/>
            <person name="Alioto T."/>
            <person name="Gomez Garrido J."/>
        </authorList>
    </citation>
    <scope>NUCLEOTIDE SEQUENCE</scope>
    <source>
        <strain evidence="5">A484AB</strain>
    </source>
</reference>
<dbReference type="Proteomes" id="UP001152795">
    <property type="component" value="Unassembled WGS sequence"/>
</dbReference>
<keyword evidence="6" id="KW-1185">Reference proteome</keyword>
<organism evidence="5 6">
    <name type="scientific">Paramuricea clavata</name>
    <name type="common">Red gorgonian</name>
    <name type="synonym">Violescent sea-whip</name>
    <dbReference type="NCBI Taxonomy" id="317549"/>
    <lineage>
        <taxon>Eukaryota</taxon>
        <taxon>Metazoa</taxon>
        <taxon>Cnidaria</taxon>
        <taxon>Anthozoa</taxon>
        <taxon>Octocorallia</taxon>
        <taxon>Malacalcyonacea</taxon>
        <taxon>Plexauridae</taxon>
        <taxon>Paramuricea</taxon>
    </lineage>
</organism>
<dbReference type="GO" id="GO:0003677">
    <property type="term" value="F:DNA binding"/>
    <property type="evidence" value="ECO:0007669"/>
    <property type="project" value="TreeGrafter"/>
</dbReference>
<dbReference type="PANTHER" id="PTHR11455">
    <property type="entry name" value="CRYPTOCHROME"/>
    <property type="match status" value="1"/>
</dbReference>
<dbReference type="InterPro" id="IPR036134">
    <property type="entry name" value="Crypto/Photolyase_FAD-like_sf"/>
</dbReference>
<comment type="cofactor">
    <cofactor evidence="1">
        <name>FAD</name>
        <dbReference type="ChEBI" id="CHEBI:57692"/>
    </cofactor>
</comment>
<keyword evidence="4" id="KW-0274">FAD</keyword>
<dbReference type="InterPro" id="IPR002081">
    <property type="entry name" value="Cryptochrome/DNA_photolyase_1"/>
</dbReference>
<comment type="caution">
    <text evidence="5">The sequence shown here is derived from an EMBL/GenBank/DDBJ whole genome shotgun (WGS) entry which is preliminary data.</text>
</comment>
<dbReference type="InterPro" id="IPR005101">
    <property type="entry name" value="Cryptochr/Photolyase_FAD-bd"/>
</dbReference>
<dbReference type="GO" id="GO:0032922">
    <property type="term" value="P:circadian regulation of gene expression"/>
    <property type="evidence" value="ECO:0007669"/>
    <property type="project" value="TreeGrafter"/>
</dbReference>
<feature type="non-terminal residue" evidence="5">
    <location>
        <position position="1"/>
    </location>
</feature>
<evidence type="ECO:0000256" key="4">
    <source>
        <dbReference type="ARBA" id="ARBA00022827"/>
    </source>
</evidence>